<evidence type="ECO:0000256" key="14">
    <source>
        <dbReference type="ARBA" id="ARBA00025228"/>
    </source>
</evidence>
<comment type="caution">
    <text evidence="20">The sequence shown here is derived from an EMBL/GenBank/DDBJ whole genome shotgun (WGS) entry which is preliminary data.</text>
</comment>
<comment type="cofactor">
    <cofactor evidence="1 19">
        <name>Mg(2+)</name>
        <dbReference type="ChEBI" id="CHEBI:18420"/>
    </cofactor>
</comment>
<evidence type="ECO:0000256" key="8">
    <source>
        <dbReference type="ARBA" id="ARBA00022573"/>
    </source>
</evidence>
<keyword evidence="7 19" id="KW-1003">Cell membrane</keyword>
<evidence type="ECO:0000256" key="5">
    <source>
        <dbReference type="ARBA" id="ARBA00013200"/>
    </source>
</evidence>
<comment type="catalytic activity">
    <reaction evidence="18 19">
        <text>alpha-ribazole 5'-phosphate + adenosylcob(III)inamide-GDP = adenosylcob(III)alamin 5'-phosphate + GMP + H(+)</text>
        <dbReference type="Rhea" id="RHEA:23560"/>
        <dbReference type="ChEBI" id="CHEBI:15378"/>
        <dbReference type="ChEBI" id="CHEBI:57918"/>
        <dbReference type="ChEBI" id="CHEBI:58115"/>
        <dbReference type="ChEBI" id="CHEBI:60487"/>
        <dbReference type="ChEBI" id="CHEBI:60493"/>
        <dbReference type="EC" id="2.7.8.26"/>
    </reaction>
</comment>
<evidence type="ECO:0000256" key="18">
    <source>
        <dbReference type="ARBA" id="ARBA00049504"/>
    </source>
</evidence>
<organism evidence="20 21">
    <name type="scientific">Roseibium litorale</name>
    <dbReference type="NCBI Taxonomy" id="2803841"/>
    <lineage>
        <taxon>Bacteria</taxon>
        <taxon>Pseudomonadati</taxon>
        <taxon>Pseudomonadota</taxon>
        <taxon>Alphaproteobacteria</taxon>
        <taxon>Hyphomicrobiales</taxon>
        <taxon>Stappiaceae</taxon>
        <taxon>Roseibium</taxon>
    </lineage>
</organism>
<reference evidence="21" key="1">
    <citation type="submission" date="2020-09" db="EMBL/GenBank/DDBJ databases">
        <title>The genome sequence of strain Labrenzia suaedae 4C16A.</title>
        <authorList>
            <person name="Liu Y."/>
        </authorList>
    </citation>
    <scope>NUCLEOTIDE SEQUENCE [LARGE SCALE GENOMIC DNA]</scope>
    <source>
        <strain evidence="21">4C16A</strain>
    </source>
</reference>
<reference evidence="20 21" key="2">
    <citation type="journal article" date="2021" name="Int. J. Syst. Evol. Microbiol.">
        <title>Roseibium litorale sp. nov., isolated from a tidal flat sediment and proposal for the reclassification of Labrenzia polysiphoniae as Roseibium polysiphoniae comb. nov.</title>
        <authorList>
            <person name="Liu Y."/>
            <person name="Pei T."/>
            <person name="Du J."/>
            <person name="Chao M."/>
            <person name="Deng M.R."/>
            <person name="Zhu H."/>
        </authorList>
    </citation>
    <scope>NUCLEOTIDE SEQUENCE [LARGE SCALE GENOMIC DNA]</scope>
    <source>
        <strain evidence="20 21">4C16A</strain>
    </source>
</reference>
<dbReference type="Pfam" id="PF02654">
    <property type="entry name" value="CobS"/>
    <property type="match status" value="1"/>
</dbReference>
<comment type="catalytic activity">
    <reaction evidence="17 19">
        <text>alpha-ribazole + adenosylcob(III)inamide-GDP = adenosylcob(III)alamin + GMP + H(+)</text>
        <dbReference type="Rhea" id="RHEA:16049"/>
        <dbReference type="ChEBI" id="CHEBI:10329"/>
        <dbReference type="ChEBI" id="CHEBI:15378"/>
        <dbReference type="ChEBI" id="CHEBI:18408"/>
        <dbReference type="ChEBI" id="CHEBI:58115"/>
        <dbReference type="ChEBI" id="CHEBI:60487"/>
        <dbReference type="EC" id="2.7.8.26"/>
    </reaction>
</comment>
<evidence type="ECO:0000256" key="6">
    <source>
        <dbReference type="ARBA" id="ARBA00015850"/>
    </source>
</evidence>
<evidence type="ECO:0000256" key="17">
    <source>
        <dbReference type="ARBA" id="ARBA00048623"/>
    </source>
</evidence>
<comment type="subcellular location">
    <subcellularLocation>
        <location evidence="2 19">Cell membrane</location>
        <topology evidence="2 19">Multi-pass membrane protein</topology>
    </subcellularLocation>
</comment>
<sequence length="309" mass="32215">MDFWLQQEPIRARTGLVCLWRRSITSGRQITRQGRGVTFQDDPGEDGAPSLPQRILCDTAACVRFFSRMPVPRLSACDDPAALPDFSAIAWAIPIAGVIIALPAALAGVVLGLTHLPFLAVGLIVTGLLAAVTGALHEDGLADIADGFFGGATVERRLAIMKDSQIGSFGALALIFLFGLKSVLIATLLERLGPVPAMAILLGGEALSRTLMAWQWSVLPPARPGGLGHRFGCPDQAAVVLASLAALVFLVPSAFLLPLPALSLGLLLAYSAAYATGRLAKAKIGGFTGDVLGAVQQVSGLVFLICITA</sequence>
<evidence type="ECO:0000256" key="2">
    <source>
        <dbReference type="ARBA" id="ARBA00004651"/>
    </source>
</evidence>
<feature type="transmembrane region" description="Helical" evidence="19">
    <location>
        <begin position="88"/>
        <end position="111"/>
    </location>
</feature>
<keyword evidence="10 19" id="KW-0812">Transmembrane</keyword>
<dbReference type="EC" id="2.7.8.26" evidence="5 19"/>
<evidence type="ECO:0000256" key="15">
    <source>
        <dbReference type="ARBA" id="ARBA00032605"/>
    </source>
</evidence>
<proteinExistence type="inferred from homology"/>
<protein>
    <recommendedName>
        <fullName evidence="6 19">Adenosylcobinamide-GDP ribazoletransferase</fullName>
        <ecNumber evidence="5 19">2.7.8.26</ecNumber>
    </recommendedName>
    <alternativeName>
        <fullName evidence="16 19">Cobalamin synthase</fullName>
    </alternativeName>
    <alternativeName>
        <fullName evidence="15 19">Cobalamin-5'-phosphate synthase</fullName>
    </alternativeName>
</protein>
<evidence type="ECO:0000256" key="4">
    <source>
        <dbReference type="ARBA" id="ARBA00010561"/>
    </source>
</evidence>
<keyword evidence="12 19" id="KW-1133">Transmembrane helix</keyword>
<evidence type="ECO:0000256" key="9">
    <source>
        <dbReference type="ARBA" id="ARBA00022679"/>
    </source>
</evidence>
<keyword evidence="21" id="KW-1185">Reference proteome</keyword>
<keyword evidence="13 19" id="KW-0472">Membrane</keyword>
<dbReference type="PANTHER" id="PTHR34148:SF1">
    <property type="entry name" value="ADENOSYLCOBINAMIDE-GDP RIBAZOLETRANSFERASE"/>
    <property type="match status" value="1"/>
</dbReference>
<comment type="similarity">
    <text evidence="4 19">Belongs to the CobS family.</text>
</comment>
<evidence type="ECO:0000313" key="20">
    <source>
        <dbReference type="EMBL" id="MBD8893404.1"/>
    </source>
</evidence>
<evidence type="ECO:0000256" key="19">
    <source>
        <dbReference type="HAMAP-Rule" id="MF_00719"/>
    </source>
</evidence>
<evidence type="ECO:0000256" key="13">
    <source>
        <dbReference type="ARBA" id="ARBA00023136"/>
    </source>
</evidence>
<comment type="pathway">
    <text evidence="3 19">Cofactor biosynthesis; adenosylcobalamin biosynthesis; adenosylcobalamin from cob(II)yrinate a,c-diamide: step 7/7.</text>
</comment>
<feature type="transmembrane region" description="Helical" evidence="19">
    <location>
        <begin position="118"/>
        <end position="136"/>
    </location>
</feature>
<evidence type="ECO:0000256" key="12">
    <source>
        <dbReference type="ARBA" id="ARBA00022989"/>
    </source>
</evidence>
<keyword evidence="11 19" id="KW-0460">Magnesium</keyword>
<dbReference type="Proteomes" id="UP000632063">
    <property type="component" value="Unassembled WGS sequence"/>
</dbReference>
<evidence type="ECO:0000313" key="21">
    <source>
        <dbReference type="Proteomes" id="UP000632063"/>
    </source>
</evidence>
<name>A0ABR9CRE1_9HYPH</name>
<dbReference type="PANTHER" id="PTHR34148">
    <property type="entry name" value="ADENOSYLCOBINAMIDE-GDP RIBAZOLETRANSFERASE"/>
    <property type="match status" value="1"/>
</dbReference>
<evidence type="ECO:0000256" key="3">
    <source>
        <dbReference type="ARBA" id="ARBA00004663"/>
    </source>
</evidence>
<evidence type="ECO:0000256" key="10">
    <source>
        <dbReference type="ARBA" id="ARBA00022692"/>
    </source>
</evidence>
<feature type="transmembrane region" description="Helical" evidence="19">
    <location>
        <begin position="237"/>
        <end position="270"/>
    </location>
</feature>
<keyword evidence="9 19" id="KW-0808">Transferase</keyword>
<evidence type="ECO:0000256" key="16">
    <source>
        <dbReference type="ARBA" id="ARBA00032853"/>
    </source>
</evidence>
<evidence type="ECO:0000256" key="1">
    <source>
        <dbReference type="ARBA" id="ARBA00001946"/>
    </source>
</evidence>
<dbReference type="InterPro" id="IPR003805">
    <property type="entry name" value="CobS"/>
</dbReference>
<feature type="transmembrane region" description="Helical" evidence="19">
    <location>
        <begin position="166"/>
        <end position="189"/>
    </location>
</feature>
<evidence type="ECO:0000256" key="7">
    <source>
        <dbReference type="ARBA" id="ARBA00022475"/>
    </source>
</evidence>
<evidence type="ECO:0000256" key="11">
    <source>
        <dbReference type="ARBA" id="ARBA00022842"/>
    </source>
</evidence>
<accession>A0ABR9CRE1</accession>
<gene>
    <name evidence="19" type="primary">cobS</name>
    <name evidence="20" type="ORF">IG616_17810</name>
</gene>
<comment type="function">
    <text evidence="14 19">Joins adenosylcobinamide-GDP and alpha-ribazole to generate adenosylcobalamin (Ado-cobalamin). Also synthesizes adenosylcobalamin 5'-phosphate from adenosylcobinamide-GDP and alpha-ribazole 5'-phosphate.</text>
</comment>
<dbReference type="HAMAP" id="MF_00719">
    <property type="entry name" value="CobS"/>
    <property type="match status" value="1"/>
</dbReference>
<keyword evidence="8 19" id="KW-0169">Cobalamin biosynthesis</keyword>
<dbReference type="EMBL" id="JACYXI010000012">
    <property type="protein sequence ID" value="MBD8893404.1"/>
    <property type="molecule type" value="Genomic_DNA"/>
</dbReference>